<keyword evidence="1 2" id="KW-0808">Transferase</keyword>
<accession>A0A0G1YE34</accession>
<gene>
    <name evidence="5" type="ORF">UY92_C0014G0068</name>
</gene>
<dbReference type="InterPro" id="IPR006130">
    <property type="entry name" value="Asp/Orn_carbamoylTrfase"/>
</dbReference>
<dbReference type="Proteomes" id="UP000033870">
    <property type="component" value="Unassembled WGS sequence"/>
</dbReference>
<dbReference type="EMBL" id="LCRX01000014">
    <property type="protein sequence ID" value="KKW41743.1"/>
    <property type="molecule type" value="Genomic_DNA"/>
</dbReference>
<evidence type="ECO:0000256" key="1">
    <source>
        <dbReference type="ARBA" id="ARBA00022679"/>
    </source>
</evidence>
<dbReference type="InterPro" id="IPR006132">
    <property type="entry name" value="Asp/Orn_carbamoyltranf_P-bd"/>
</dbReference>
<dbReference type="Pfam" id="PF00185">
    <property type="entry name" value="OTCace"/>
    <property type="match status" value="1"/>
</dbReference>
<dbReference type="GO" id="GO:0019240">
    <property type="term" value="P:citrulline biosynthetic process"/>
    <property type="evidence" value="ECO:0007669"/>
    <property type="project" value="TreeGrafter"/>
</dbReference>
<dbReference type="AlphaFoldDB" id="A0A0G1YE34"/>
<dbReference type="PRINTS" id="PR00102">
    <property type="entry name" value="OTCASE"/>
</dbReference>
<feature type="domain" description="Aspartate/ornithine carbamoyltransferase carbamoyl-P binding" evidence="4">
    <location>
        <begin position="4"/>
        <end position="145"/>
    </location>
</feature>
<dbReference type="STRING" id="1619044.UY92_C0014G0068"/>
<dbReference type="GO" id="GO:0016597">
    <property type="term" value="F:amino acid binding"/>
    <property type="evidence" value="ECO:0007669"/>
    <property type="project" value="InterPro"/>
</dbReference>
<comment type="caution">
    <text evidence="5">The sequence shown here is derived from an EMBL/GenBank/DDBJ whole genome shotgun (WGS) entry which is preliminary data.</text>
</comment>
<evidence type="ECO:0000259" key="3">
    <source>
        <dbReference type="Pfam" id="PF00185"/>
    </source>
</evidence>
<dbReference type="InterPro" id="IPR036901">
    <property type="entry name" value="Asp/Orn_carbamoylTrfase_sf"/>
</dbReference>
<dbReference type="GO" id="GO:0042450">
    <property type="term" value="P:L-arginine biosynthetic process via ornithine"/>
    <property type="evidence" value="ECO:0007669"/>
    <property type="project" value="TreeGrafter"/>
</dbReference>
<protein>
    <submittedName>
        <fullName evidence="5">Ornithine carbamoyltransferase, catabolic</fullName>
    </submittedName>
</protein>
<evidence type="ECO:0000313" key="6">
    <source>
        <dbReference type="Proteomes" id="UP000033870"/>
    </source>
</evidence>
<name>A0A0G1YE34_9BACT</name>
<dbReference type="InterPro" id="IPR006131">
    <property type="entry name" value="Asp_carbamoyltransf_Asp/Orn-bd"/>
</dbReference>
<dbReference type="InterPro" id="IPR002292">
    <property type="entry name" value="Orn/put_carbamltrans"/>
</dbReference>
<dbReference type="PANTHER" id="PTHR45753">
    <property type="entry name" value="ORNITHINE CARBAMOYLTRANSFERASE, MITOCHONDRIAL"/>
    <property type="match status" value="1"/>
</dbReference>
<proteinExistence type="inferred from homology"/>
<comment type="similarity">
    <text evidence="2">Belongs to the aspartate/ornithine carbamoyltransferase superfamily.</text>
</comment>
<dbReference type="GO" id="GO:0004585">
    <property type="term" value="F:ornithine carbamoyltransferase activity"/>
    <property type="evidence" value="ECO:0007669"/>
    <property type="project" value="TreeGrafter"/>
</dbReference>
<organism evidence="5 6">
    <name type="scientific">Candidatus Magasanikbacteria bacterium GW2011_GWA2_56_11</name>
    <dbReference type="NCBI Taxonomy" id="1619044"/>
    <lineage>
        <taxon>Bacteria</taxon>
        <taxon>Candidatus Magasanikiibacteriota</taxon>
    </lineage>
</organism>
<evidence type="ECO:0000256" key="2">
    <source>
        <dbReference type="RuleBase" id="RU003634"/>
    </source>
</evidence>
<evidence type="ECO:0000259" key="4">
    <source>
        <dbReference type="Pfam" id="PF02729"/>
    </source>
</evidence>
<dbReference type="Pfam" id="PF02729">
    <property type="entry name" value="OTCace_N"/>
    <property type="match status" value="1"/>
</dbReference>
<sequence length="311" mass="35116">MRAKNIVEVTDFTPAEWKRLIGETVKFKKNRHRQPKALKNKRIGLMFDSNSLRTKISFETACYLLGGDSYFIDIHNVTHEKDGVKRETFEDIIDTLDRMVDAYVVRDYSRQMLDVLKRKTNPPFINGFCEIGHPSQALADMAVIKWKKGTVQGLNYAGVCPEAGSGVLESFIYAVLLLGERITIITPSGKLKGKNKDFGATAARLSEKYGGSLRVTNEIKETVIGADVLYADEWWENTKNFLRKKMGRYRVDDHFLAGSKPNLSILHCLPAHPGREITEAVMRGPQSLIFDEAEFRVYSAMSLLSYLAAGR</sequence>
<feature type="domain" description="Aspartate/ornithine carbamoyltransferase Asp/Orn-binding" evidence="3">
    <location>
        <begin position="155"/>
        <end position="306"/>
    </location>
</feature>
<dbReference type="Gene3D" id="3.40.50.1370">
    <property type="entry name" value="Aspartate/ornithine carbamoyltransferase"/>
    <property type="match status" value="2"/>
</dbReference>
<dbReference type="PANTHER" id="PTHR45753:SF3">
    <property type="entry name" value="ORNITHINE TRANSCARBAMYLASE, MITOCHONDRIAL"/>
    <property type="match status" value="1"/>
</dbReference>
<reference evidence="5 6" key="1">
    <citation type="journal article" date="2015" name="Nature">
        <title>rRNA introns, odd ribosomes, and small enigmatic genomes across a large radiation of phyla.</title>
        <authorList>
            <person name="Brown C.T."/>
            <person name="Hug L.A."/>
            <person name="Thomas B.C."/>
            <person name="Sharon I."/>
            <person name="Castelle C.J."/>
            <person name="Singh A."/>
            <person name="Wilkins M.J."/>
            <person name="Williams K.H."/>
            <person name="Banfield J.F."/>
        </authorList>
    </citation>
    <scope>NUCLEOTIDE SEQUENCE [LARGE SCALE GENOMIC DNA]</scope>
</reference>
<evidence type="ECO:0000313" key="5">
    <source>
        <dbReference type="EMBL" id="KKW41743.1"/>
    </source>
</evidence>
<dbReference type="PRINTS" id="PR00100">
    <property type="entry name" value="AOTCASE"/>
</dbReference>
<dbReference type="SUPFAM" id="SSF53671">
    <property type="entry name" value="Aspartate/ornithine carbamoyltransferase"/>
    <property type="match status" value="1"/>
</dbReference>